<dbReference type="InterPro" id="IPR050476">
    <property type="entry name" value="Insect_CytP450_Detox"/>
</dbReference>
<comment type="subcellular location">
    <subcellularLocation>
        <location evidence="3">Endoplasmic reticulum membrane</location>
        <topology evidence="3">Peripheral membrane protein</topology>
    </subcellularLocation>
    <subcellularLocation>
        <location evidence="2">Microsome membrane</location>
        <topology evidence="2">Peripheral membrane protein</topology>
    </subcellularLocation>
</comment>
<keyword evidence="12" id="KW-0472">Membrane</keyword>
<evidence type="ECO:0000256" key="2">
    <source>
        <dbReference type="ARBA" id="ARBA00004174"/>
    </source>
</evidence>
<evidence type="ECO:0000256" key="9">
    <source>
        <dbReference type="ARBA" id="ARBA00023002"/>
    </source>
</evidence>
<name>A0AAV8YQS1_9CUCU</name>
<evidence type="ECO:0000256" key="1">
    <source>
        <dbReference type="ARBA" id="ARBA00001971"/>
    </source>
</evidence>
<keyword evidence="5 13" id="KW-0349">Heme</keyword>
<evidence type="ECO:0000313" key="16">
    <source>
        <dbReference type="Proteomes" id="UP001162162"/>
    </source>
</evidence>
<dbReference type="FunFam" id="1.10.630.10:FF:000042">
    <property type="entry name" value="Cytochrome P450"/>
    <property type="match status" value="1"/>
</dbReference>
<dbReference type="Pfam" id="PF00067">
    <property type="entry name" value="p450"/>
    <property type="match status" value="1"/>
</dbReference>
<dbReference type="InterPro" id="IPR036396">
    <property type="entry name" value="Cyt_P450_sf"/>
</dbReference>
<comment type="caution">
    <text evidence="15">The sequence shown here is derived from an EMBL/GenBank/DDBJ whole genome shotgun (WGS) entry which is preliminary data.</text>
</comment>
<evidence type="ECO:0000256" key="3">
    <source>
        <dbReference type="ARBA" id="ARBA00004406"/>
    </source>
</evidence>
<dbReference type="CDD" id="cd11056">
    <property type="entry name" value="CYP6-like"/>
    <property type="match status" value="1"/>
</dbReference>
<proteinExistence type="inferred from homology"/>
<organism evidence="15 16">
    <name type="scientific">Aromia moschata</name>
    <dbReference type="NCBI Taxonomy" id="1265417"/>
    <lineage>
        <taxon>Eukaryota</taxon>
        <taxon>Metazoa</taxon>
        <taxon>Ecdysozoa</taxon>
        <taxon>Arthropoda</taxon>
        <taxon>Hexapoda</taxon>
        <taxon>Insecta</taxon>
        <taxon>Pterygota</taxon>
        <taxon>Neoptera</taxon>
        <taxon>Endopterygota</taxon>
        <taxon>Coleoptera</taxon>
        <taxon>Polyphaga</taxon>
        <taxon>Cucujiformia</taxon>
        <taxon>Chrysomeloidea</taxon>
        <taxon>Cerambycidae</taxon>
        <taxon>Cerambycinae</taxon>
        <taxon>Callichromatini</taxon>
        <taxon>Aromia</taxon>
    </lineage>
</organism>
<dbReference type="InterPro" id="IPR001128">
    <property type="entry name" value="Cyt_P450"/>
</dbReference>
<reference evidence="15" key="1">
    <citation type="journal article" date="2023" name="Insect Mol. Biol.">
        <title>Genome sequencing provides insights into the evolution of gene families encoding plant cell wall-degrading enzymes in longhorned beetles.</title>
        <authorList>
            <person name="Shin N.R."/>
            <person name="Okamura Y."/>
            <person name="Kirsch R."/>
            <person name="Pauchet Y."/>
        </authorList>
    </citation>
    <scope>NUCLEOTIDE SEQUENCE</scope>
    <source>
        <strain evidence="15">AMC_N1</strain>
    </source>
</reference>
<dbReference type="GO" id="GO:0005506">
    <property type="term" value="F:iron ion binding"/>
    <property type="evidence" value="ECO:0007669"/>
    <property type="project" value="InterPro"/>
</dbReference>
<dbReference type="AlphaFoldDB" id="A0AAV8YQS1"/>
<evidence type="ECO:0000256" key="14">
    <source>
        <dbReference type="RuleBase" id="RU000461"/>
    </source>
</evidence>
<dbReference type="EMBL" id="JAPWTK010000052">
    <property type="protein sequence ID" value="KAJ8953900.1"/>
    <property type="molecule type" value="Genomic_DNA"/>
</dbReference>
<evidence type="ECO:0000256" key="12">
    <source>
        <dbReference type="ARBA" id="ARBA00023136"/>
    </source>
</evidence>
<dbReference type="Gene3D" id="1.10.630.10">
    <property type="entry name" value="Cytochrome P450"/>
    <property type="match status" value="1"/>
</dbReference>
<evidence type="ECO:0000256" key="7">
    <source>
        <dbReference type="ARBA" id="ARBA00022824"/>
    </source>
</evidence>
<sequence>MLFTILGIIFATFLFYHYMVKHYNYWKEKGVKQGNPWWILGDNWGNCFRIQSFADMIEYVYNQCPGTRYSGMYQFFLPALLVKDPDLIKQVTVKDFDHFVDHRTFVPAEVDPLWGNNLVALRGQKWREMRTILSPTFTSSKMRAMFVLMAECAENWVQYFLDKNEDIVTIEVKDSCTRFANDVIATTAFGVKVDSMREPKNEFYLMGKDATDFVSFFRNLKLLGFIMLPKLFAVLKIKLFSYKVREFFVNLVSSTIKIRKEQGIVRPDMINLLLEAQKGNQKQEENDIIDTGFATAQESDLVKTVGKQSRNITDANIVSQALVFFFAGFETISNLMVFLSYELAVNPDIQERLRNEVRETLEECGGKLTYEGLLKMKYMDMVVSEALRKWPNAVATDRVCTKAYTIQPTMPGEKPLHLEEGAVLFIPIYGIQRDPQHFPDPEHFDPERFSDENKHNIKPYTYFPFGVGPRNCIGSRFALLEAKSVCFYLLLHFQLVPVEKTMIPLQISKRSFNLGFDRGLWVGLKRLKH</sequence>
<evidence type="ECO:0000256" key="6">
    <source>
        <dbReference type="ARBA" id="ARBA00022723"/>
    </source>
</evidence>
<evidence type="ECO:0000313" key="15">
    <source>
        <dbReference type="EMBL" id="KAJ8953900.1"/>
    </source>
</evidence>
<evidence type="ECO:0000256" key="11">
    <source>
        <dbReference type="ARBA" id="ARBA00023033"/>
    </source>
</evidence>
<gene>
    <name evidence="15" type="ORF">NQ318_019140</name>
</gene>
<evidence type="ECO:0000256" key="10">
    <source>
        <dbReference type="ARBA" id="ARBA00023004"/>
    </source>
</evidence>
<evidence type="ECO:0000256" key="13">
    <source>
        <dbReference type="PIRSR" id="PIRSR602401-1"/>
    </source>
</evidence>
<evidence type="ECO:0000256" key="4">
    <source>
        <dbReference type="ARBA" id="ARBA00010617"/>
    </source>
</evidence>
<keyword evidence="11 14" id="KW-0503">Monooxygenase</keyword>
<evidence type="ECO:0000256" key="5">
    <source>
        <dbReference type="ARBA" id="ARBA00022617"/>
    </source>
</evidence>
<keyword evidence="10 13" id="KW-0408">Iron</keyword>
<accession>A0AAV8YQS1</accession>
<dbReference type="GO" id="GO:0020037">
    <property type="term" value="F:heme binding"/>
    <property type="evidence" value="ECO:0007669"/>
    <property type="project" value="InterPro"/>
</dbReference>
<dbReference type="PANTHER" id="PTHR24292">
    <property type="entry name" value="CYTOCHROME P450"/>
    <property type="match status" value="1"/>
</dbReference>
<dbReference type="SUPFAM" id="SSF48264">
    <property type="entry name" value="Cytochrome P450"/>
    <property type="match status" value="1"/>
</dbReference>
<comment type="cofactor">
    <cofactor evidence="1 13">
        <name>heme</name>
        <dbReference type="ChEBI" id="CHEBI:30413"/>
    </cofactor>
</comment>
<keyword evidence="16" id="KW-1185">Reference proteome</keyword>
<evidence type="ECO:0000256" key="8">
    <source>
        <dbReference type="ARBA" id="ARBA00022848"/>
    </source>
</evidence>
<dbReference type="GO" id="GO:0004497">
    <property type="term" value="F:monooxygenase activity"/>
    <property type="evidence" value="ECO:0007669"/>
    <property type="project" value="UniProtKB-KW"/>
</dbReference>
<dbReference type="PRINTS" id="PR00385">
    <property type="entry name" value="P450"/>
</dbReference>
<dbReference type="GO" id="GO:0005789">
    <property type="term" value="C:endoplasmic reticulum membrane"/>
    <property type="evidence" value="ECO:0007669"/>
    <property type="project" value="UniProtKB-SubCell"/>
</dbReference>
<dbReference type="PROSITE" id="PS00086">
    <property type="entry name" value="CYTOCHROME_P450"/>
    <property type="match status" value="1"/>
</dbReference>
<dbReference type="InterPro" id="IPR017972">
    <property type="entry name" value="Cyt_P450_CS"/>
</dbReference>
<dbReference type="PANTHER" id="PTHR24292:SF54">
    <property type="entry name" value="CYP9F3-RELATED"/>
    <property type="match status" value="1"/>
</dbReference>
<keyword evidence="9 14" id="KW-0560">Oxidoreductase</keyword>
<comment type="similarity">
    <text evidence="4 14">Belongs to the cytochrome P450 family.</text>
</comment>
<evidence type="ECO:0008006" key="17">
    <source>
        <dbReference type="Google" id="ProtNLM"/>
    </source>
</evidence>
<protein>
    <recommendedName>
        <fullName evidence="17">Cytochrome P450</fullName>
    </recommendedName>
</protein>
<feature type="binding site" description="axial binding residue" evidence="13">
    <location>
        <position position="472"/>
    </location>
    <ligand>
        <name>heme</name>
        <dbReference type="ChEBI" id="CHEBI:30413"/>
    </ligand>
    <ligandPart>
        <name>Fe</name>
        <dbReference type="ChEBI" id="CHEBI:18248"/>
    </ligandPart>
</feature>
<dbReference type="InterPro" id="IPR002401">
    <property type="entry name" value="Cyt_P450_E_grp-I"/>
</dbReference>
<dbReference type="Proteomes" id="UP001162162">
    <property type="component" value="Unassembled WGS sequence"/>
</dbReference>
<dbReference type="PRINTS" id="PR00463">
    <property type="entry name" value="EP450I"/>
</dbReference>
<keyword evidence="6 13" id="KW-0479">Metal-binding</keyword>
<keyword evidence="8" id="KW-0492">Microsome</keyword>
<keyword evidence="7" id="KW-0256">Endoplasmic reticulum</keyword>
<dbReference type="GO" id="GO:0016705">
    <property type="term" value="F:oxidoreductase activity, acting on paired donors, with incorporation or reduction of molecular oxygen"/>
    <property type="evidence" value="ECO:0007669"/>
    <property type="project" value="InterPro"/>
</dbReference>